<dbReference type="PANTHER" id="PTHR45786">
    <property type="entry name" value="DNA BINDING PROTEIN-LIKE"/>
    <property type="match status" value="1"/>
</dbReference>
<feature type="non-terminal residue" evidence="1">
    <location>
        <position position="1"/>
    </location>
</feature>
<evidence type="ECO:0000313" key="2">
    <source>
        <dbReference type="Proteomes" id="UP000242381"/>
    </source>
</evidence>
<sequence length="266" mass="30012">PSWESCCMRGSVQPQLLPDPPEYLKNLLASTDTQGRHFKNSLRQYNAAFAFTSLGCDIVSGEDRANNNNNNSNSNNNRDGLYAFQIHGILCHRQGPLIPVKGSEHSYAQLYIFDPSYAAEIRQARNSNLDPKIIMELSAMLAYNNDQTETIAPHIVISPSMRMHLIKGSDRHTYNLLIMEEIATVIPIEYSDKGYCDIVLTLRGNNSLCQNIGFEQRFQRISQTHAAYVCTNFVLIFHHGTYGRHYDLCFFFSLFTITSSITVSGA</sequence>
<accession>A0A1X0RL08</accession>
<dbReference type="VEuPathDB" id="FungiDB:BCV72DRAFT_265806"/>
<dbReference type="AlphaFoldDB" id="A0A1X0RL08"/>
<dbReference type="EMBL" id="KV921625">
    <property type="protein sequence ID" value="ORE12654.1"/>
    <property type="molecule type" value="Genomic_DNA"/>
</dbReference>
<gene>
    <name evidence="1" type="ORF">BCV71DRAFT_190687</name>
</gene>
<evidence type="ECO:0000313" key="1">
    <source>
        <dbReference type="EMBL" id="ORE12654.1"/>
    </source>
</evidence>
<proteinExistence type="predicted"/>
<evidence type="ECO:0008006" key="3">
    <source>
        <dbReference type="Google" id="ProtNLM"/>
    </source>
</evidence>
<organism evidence="1 2">
    <name type="scientific">Rhizopus microsporus</name>
    <dbReference type="NCBI Taxonomy" id="58291"/>
    <lineage>
        <taxon>Eukaryota</taxon>
        <taxon>Fungi</taxon>
        <taxon>Fungi incertae sedis</taxon>
        <taxon>Mucoromycota</taxon>
        <taxon>Mucoromycotina</taxon>
        <taxon>Mucoromycetes</taxon>
        <taxon>Mucorales</taxon>
        <taxon>Mucorineae</taxon>
        <taxon>Rhizopodaceae</taxon>
        <taxon>Rhizopus</taxon>
    </lineage>
</organism>
<dbReference type="Proteomes" id="UP000242381">
    <property type="component" value="Unassembled WGS sequence"/>
</dbReference>
<reference evidence="1 2" key="1">
    <citation type="journal article" date="2016" name="Proc. Natl. Acad. Sci. U.S.A.">
        <title>Lipid metabolic changes in an early divergent fungus govern the establishment of a mutualistic symbiosis with endobacteria.</title>
        <authorList>
            <person name="Lastovetsky O.A."/>
            <person name="Gaspar M.L."/>
            <person name="Mondo S.J."/>
            <person name="LaButti K.M."/>
            <person name="Sandor L."/>
            <person name="Grigoriev I.V."/>
            <person name="Henry S.A."/>
            <person name="Pawlowska T.E."/>
        </authorList>
    </citation>
    <scope>NUCLEOTIDE SEQUENCE [LARGE SCALE GENOMIC DNA]</scope>
    <source>
        <strain evidence="1 2">ATCC 11559</strain>
    </source>
</reference>
<protein>
    <recommendedName>
        <fullName evidence="3">Helitron helicase-like domain-containing protein</fullName>
    </recommendedName>
</protein>
<name>A0A1X0RL08_RHIZD</name>
<dbReference type="PANTHER" id="PTHR45786:SF74">
    <property type="entry name" value="ATP-DEPENDENT DNA HELICASE"/>
    <property type="match status" value="1"/>
</dbReference>